<comment type="caution">
    <text evidence="2">The sequence shown here is derived from an EMBL/GenBank/DDBJ whole genome shotgun (WGS) entry which is preliminary data.</text>
</comment>
<proteinExistence type="predicted"/>
<protein>
    <recommendedName>
        <fullName evidence="4">Histidine kinase</fullName>
    </recommendedName>
</protein>
<keyword evidence="3" id="KW-1185">Reference proteome</keyword>
<reference evidence="3" key="1">
    <citation type="journal article" date="2019" name="Int. J. Syst. Evol. Microbiol.">
        <title>The Global Catalogue of Microorganisms (GCM) 10K type strain sequencing project: providing services to taxonomists for standard genome sequencing and annotation.</title>
        <authorList>
            <consortium name="The Broad Institute Genomics Platform"/>
            <consortium name="The Broad Institute Genome Sequencing Center for Infectious Disease"/>
            <person name="Wu L."/>
            <person name="Ma J."/>
        </authorList>
    </citation>
    <scope>NUCLEOTIDE SEQUENCE [LARGE SCALE GENOMIC DNA]</scope>
    <source>
        <strain evidence="3">CECT 7649</strain>
    </source>
</reference>
<sequence length="334" mass="39913">MKPFIKNILYFLLLGFIPMAILTFGYVYFDPFKVVKSYSNYSYPYVVPNKDYISTEMFLKNNSIQDYNSFVFGSSRTNAFRPSVWSNYLPIDSKPFVFDASKETIYGIYTKLKFLDSLKTTNLKNVLIILCRDYSFDYEKNSEGHLFIKHPITSKKNNIAFHFEFYKAYLDPKFLYCLYDYTLTKNYKSYMKGYIEFRKITYDTLTNETNIIDKEQEITQNPNAYYAKRASVFYERVGEKTDTIKRINKTNYFMLKEIKRILDKNKTKYKIVLSPLYEQIKFNSNDLFILKSIFKNNIYDFSGKNYFTQKKINYYEASHYRPSVGDSILKIIYK</sequence>
<evidence type="ECO:0000256" key="1">
    <source>
        <dbReference type="SAM" id="Phobius"/>
    </source>
</evidence>
<evidence type="ECO:0000313" key="3">
    <source>
        <dbReference type="Proteomes" id="UP001597051"/>
    </source>
</evidence>
<gene>
    <name evidence="2" type="ORF">ACFQ0S_03475</name>
</gene>
<keyword evidence="1" id="KW-0472">Membrane</keyword>
<name>A0ABW3J0C8_9FLAO</name>
<organism evidence="2 3">
    <name type="scientific">Flavobacterium myungsuense</name>
    <dbReference type="NCBI Taxonomy" id="651823"/>
    <lineage>
        <taxon>Bacteria</taxon>
        <taxon>Pseudomonadati</taxon>
        <taxon>Bacteroidota</taxon>
        <taxon>Flavobacteriia</taxon>
        <taxon>Flavobacteriales</taxon>
        <taxon>Flavobacteriaceae</taxon>
        <taxon>Flavobacterium</taxon>
    </lineage>
</organism>
<evidence type="ECO:0008006" key="4">
    <source>
        <dbReference type="Google" id="ProtNLM"/>
    </source>
</evidence>
<accession>A0ABW3J0C8</accession>
<dbReference type="EMBL" id="JBHTIZ010000011">
    <property type="protein sequence ID" value="MFD0983530.1"/>
    <property type="molecule type" value="Genomic_DNA"/>
</dbReference>
<feature type="transmembrane region" description="Helical" evidence="1">
    <location>
        <begin position="7"/>
        <end position="29"/>
    </location>
</feature>
<evidence type="ECO:0000313" key="2">
    <source>
        <dbReference type="EMBL" id="MFD0983530.1"/>
    </source>
</evidence>
<keyword evidence="1" id="KW-0812">Transmembrane</keyword>
<dbReference type="Proteomes" id="UP001597051">
    <property type="component" value="Unassembled WGS sequence"/>
</dbReference>
<dbReference type="RefSeq" id="WP_379753893.1">
    <property type="nucleotide sequence ID" value="NZ_JBHSYB010000012.1"/>
</dbReference>
<keyword evidence="1" id="KW-1133">Transmembrane helix</keyword>